<keyword evidence="6 7" id="KW-0862">Zinc</keyword>
<feature type="binding site" evidence="7">
    <location>
        <position position="99"/>
    </location>
    <ligand>
        <name>Zn(2+)</name>
        <dbReference type="ChEBI" id="CHEBI:29105"/>
        <note>catalytic</note>
    </ligand>
</feature>
<dbReference type="PANTHER" id="PTHR46986">
    <property type="entry name" value="ENDORIBONUCLEASE YBEY, CHLOROPLASTIC"/>
    <property type="match status" value="1"/>
</dbReference>
<evidence type="ECO:0000256" key="7">
    <source>
        <dbReference type="HAMAP-Rule" id="MF_00009"/>
    </source>
</evidence>
<sequence>MDLARVRGWVEGILLHLGLPEAEISVVLGNDRQIRELNESYRGIPTPTDVLSFPMGEGEFRELHPNLLGDVVISLETASRQAQESRHSLEKEVCLLLIHGILHLRGYDHEGPARQRKEMQDKEQELLELLLGAEERS</sequence>
<evidence type="ECO:0000313" key="8">
    <source>
        <dbReference type="EMBL" id="MBI2876129.1"/>
    </source>
</evidence>
<evidence type="ECO:0000256" key="6">
    <source>
        <dbReference type="ARBA" id="ARBA00022833"/>
    </source>
</evidence>
<proteinExistence type="inferred from homology"/>
<dbReference type="GO" id="GO:0008270">
    <property type="term" value="F:zinc ion binding"/>
    <property type="evidence" value="ECO:0007669"/>
    <property type="project" value="UniProtKB-UniRule"/>
</dbReference>
<evidence type="ECO:0000256" key="4">
    <source>
        <dbReference type="ARBA" id="ARBA00022759"/>
    </source>
</evidence>
<evidence type="ECO:0000256" key="1">
    <source>
        <dbReference type="ARBA" id="ARBA00010875"/>
    </source>
</evidence>
<dbReference type="InterPro" id="IPR002036">
    <property type="entry name" value="YbeY"/>
</dbReference>
<dbReference type="GO" id="GO:0004222">
    <property type="term" value="F:metalloendopeptidase activity"/>
    <property type="evidence" value="ECO:0007669"/>
    <property type="project" value="InterPro"/>
</dbReference>
<dbReference type="PANTHER" id="PTHR46986:SF1">
    <property type="entry name" value="ENDORIBONUCLEASE YBEY, CHLOROPLASTIC"/>
    <property type="match status" value="1"/>
</dbReference>
<comment type="subcellular location">
    <subcellularLocation>
        <location evidence="7">Cytoplasm</location>
    </subcellularLocation>
</comment>
<accession>A0A932CN23</accession>
<dbReference type="NCBIfam" id="TIGR00043">
    <property type="entry name" value="rRNA maturation RNase YbeY"/>
    <property type="match status" value="1"/>
</dbReference>
<dbReference type="GO" id="GO:0006364">
    <property type="term" value="P:rRNA processing"/>
    <property type="evidence" value="ECO:0007669"/>
    <property type="project" value="UniProtKB-UniRule"/>
</dbReference>
<dbReference type="Proteomes" id="UP000769766">
    <property type="component" value="Unassembled WGS sequence"/>
</dbReference>
<evidence type="ECO:0000313" key="9">
    <source>
        <dbReference type="Proteomes" id="UP000769766"/>
    </source>
</evidence>
<comment type="cofactor">
    <cofactor evidence="7">
        <name>Zn(2+)</name>
        <dbReference type="ChEBI" id="CHEBI:29105"/>
    </cofactor>
    <text evidence="7">Binds 1 zinc ion.</text>
</comment>
<keyword evidence="2 7" id="KW-0540">Nuclease</keyword>
<organism evidence="8 9">
    <name type="scientific">Tectimicrobiota bacterium</name>
    <dbReference type="NCBI Taxonomy" id="2528274"/>
    <lineage>
        <taxon>Bacteria</taxon>
        <taxon>Pseudomonadati</taxon>
        <taxon>Nitrospinota/Tectimicrobiota group</taxon>
        <taxon>Candidatus Tectimicrobiota</taxon>
    </lineage>
</organism>
<name>A0A932CN23_UNCTE</name>
<dbReference type="Pfam" id="PF02130">
    <property type="entry name" value="YbeY"/>
    <property type="match status" value="1"/>
</dbReference>
<feature type="binding site" evidence="7">
    <location>
        <position position="109"/>
    </location>
    <ligand>
        <name>Zn(2+)</name>
        <dbReference type="ChEBI" id="CHEBI:29105"/>
        <note>catalytic</note>
    </ligand>
</feature>
<comment type="function">
    <text evidence="7">Single strand-specific metallo-endoribonuclease involved in late-stage 70S ribosome quality control and in maturation of the 3' terminus of the 16S rRNA.</text>
</comment>
<dbReference type="GO" id="GO:0005737">
    <property type="term" value="C:cytoplasm"/>
    <property type="evidence" value="ECO:0007669"/>
    <property type="project" value="UniProtKB-SubCell"/>
</dbReference>
<dbReference type="InterPro" id="IPR023091">
    <property type="entry name" value="MetalPrtase_cat_dom_sf_prd"/>
</dbReference>
<evidence type="ECO:0000256" key="5">
    <source>
        <dbReference type="ARBA" id="ARBA00022801"/>
    </source>
</evidence>
<protein>
    <recommendedName>
        <fullName evidence="7">Endoribonuclease YbeY</fullName>
        <ecNumber evidence="7">3.1.-.-</ecNumber>
    </recommendedName>
</protein>
<dbReference type="SUPFAM" id="SSF55486">
    <property type="entry name" value="Metalloproteases ('zincins'), catalytic domain"/>
    <property type="match status" value="1"/>
</dbReference>
<dbReference type="EMBL" id="JACPRF010000140">
    <property type="protein sequence ID" value="MBI2876129.1"/>
    <property type="molecule type" value="Genomic_DNA"/>
</dbReference>
<keyword evidence="5 7" id="KW-0378">Hydrolase</keyword>
<keyword evidence="7" id="KW-0963">Cytoplasm</keyword>
<keyword evidence="4 7" id="KW-0255">Endonuclease</keyword>
<keyword evidence="7" id="KW-0690">Ribosome biogenesis</keyword>
<gene>
    <name evidence="7 8" type="primary">ybeY</name>
    <name evidence="8" type="ORF">HYY20_04540</name>
</gene>
<feature type="binding site" evidence="7">
    <location>
        <position position="103"/>
    </location>
    <ligand>
        <name>Zn(2+)</name>
        <dbReference type="ChEBI" id="CHEBI:29105"/>
        <note>catalytic</note>
    </ligand>
</feature>
<evidence type="ECO:0000256" key="3">
    <source>
        <dbReference type="ARBA" id="ARBA00022723"/>
    </source>
</evidence>
<evidence type="ECO:0000256" key="2">
    <source>
        <dbReference type="ARBA" id="ARBA00022722"/>
    </source>
</evidence>
<keyword evidence="3 7" id="KW-0479">Metal-binding</keyword>
<keyword evidence="7" id="KW-0698">rRNA processing</keyword>
<dbReference type="AlphaFoldDB" id="A0A932CN23"/>
<dbReference type="EC" id="3.1.-.-" evidence="7"/>
<comment type="similarity">
    <text evidence="1 7">Belongs to the endoribonuclease YbeY family.</text>
</comment>
<dbReference type="HAMAP" id="MF_00009">
    <property type="entry name" value="Endoribonucl_YbeY"/>
    <property type="match status" value="1"/>
</dbReference>
<comment type="caution">
    <text evidence="8">The sequence shown here is derived from an EMBL/GenBank/DDBJ whole genome shotgun (WGS) entry which is preliminary data.</text>
</comment>
<reference evidence="8" key="1">
    <citation type="submission" date="2020-07" db="EMBL/GenBank/DDBJ databases">
        <title>Huge and variable diversity of episymbiotic CPR bacteria and DPANN archaea in groundwater ecosystems.</title>
        <authorList>
            <person name="He C.Y."/>
            <person name="Keren R."/>
            <person name="Whittaker M."/>
            <person name="Farag I.F."/>
            <person name="Doudna J."/>
            <person name="Cate J.H.D."/>
            <person name="Banfield J.F."/>
        </authorList>
    </citation>
    <scope>NUCLEOTIDE SEQUENCE</scope>
    <source>
        <strain evidence="8">NC_groundwater_672_Ag_B-0.1um_62_36</strain>
    </source>
</reference>
<dbReference type="GO" id="GO:0004521">
    <property type="term" value="F:RNA endonuclease activity"/>
    <property type="evidence" value="ECO:0007669"/>
    <property type="project" value="UniProtKB-UniRule"/>
</dbReference>
<dbReference type="Gene3D" id="3.40.390.30">
    <property type="entry name" value="Metalloproteases ('zincins'), catalytic domain"/>
    <property type="match status" value="1"/>
</dbReference>